<evidence type="ECO:0000313" key="1">
    <source>
        <dbReference type="EMBL" id="OGC51972.1"/>
    </source>
</evidence>
<dbReference type="Proteomes" id="UP000176853">
    <property type="component" value="Unassembled WGS sequence"/>
</dbReference>
<gene>
    <name evidence="1" type="ORF">A2709_01825</name>
</gene>
<name>A0A1F4V433_UNCKA</name>
<dbReference type="GO" id="GO:0006313">
    <property type="term" value="P:DNA transposition"/>
    <property type="evidence" value="ECO:0007669"/>
    <property type="project" value="InterPro"/>
</dbReference>
<protein>
    <recommendedName>
        <fullName evidence="3">HTH psq-type domain-containing protein</fullName>
    </recommendedName>
</protein>
<dbReference type="InterPro" id="IPR002514">
    <property type="entry name" value="Transposase_8"/>
</dbReference>
<dbReference type="GO" id="GO:0003677">
    <property type="term" value="F:DNA binding"/>
    <property type="evidence" value="ECO:0007669"/>
    <property type="project" value="InterPro"/>
</dbReference>
<dbReference type="SUPFAM" id="SSF46689">
    <property type="entry name" value="Homeodomain-like"/>
    <property type="match status" value="1"/>
</dbReference>
<dbReference type="AlphaFoldDB" id="A0A1F4V433"/>
<dbReference type="GO" id="GO:0004803">
    <property type="term" value="F:transposase activity"/>
    <property type="evidence" value="ECO:0007669"/>
    <property type="project" value="InterPro"/>
</dbReference>
<organism evidence="1 2">
    <name type="scientific">candidate division WWE3 bacterium RIFCSPHIGHO2_01_FULL_43_9</name>
    <dbReference type="NCBI Taxonomy" id="1802618"/>
    <lineage>
        <taxon>Bacteria</taxon>
        <taxon>Katanobacteria</taxon>
    </lineage>
</organism>
<accession>A0A1F4V433</accession>
<evidence type="ECO:0008006" key="3">
    <source>
        <dbReference type="Google" id="ProtNLM"/>
    </source>
</evidence>
<proteinExistence type="predicted"/>
<reference evidence="1 2" key="1">
    <citation type="journal article" date="2016" name="Nat. Commun.">
        <title>Thousands of microbial genomes shed light on interconnected biogeochemical processes in an aquifer system.</title>
        <authorList>
            <person name="Anantharaman K."/>
            <person name="Brown C.T."/>
            <person name="Hug L.A."/>
            <person name="Sharon I."/>
            <person name="Castelle C.J."/>
            <person name="Probst A.J."/>
            <person name="Thomas B.C."/>
            <person name="Singh A."/>
            <person name="Wilkins M.J."/>
            <person name="Karaoz U."/>
            <person name="Brodie E.L."/>
            <person name="Williams K.H."/>
            <person name="Hubbard S.S."/>
            <person name="Banfield J.F."/>
        </authorList>
    </citation>
    <scope>NUCLEOTIDE SEQUENCE [LARGE SCALE GENOMIC DNA]</scope>
</reference>
<comment type="caution">
    <text evidence="1">The sequence shown here is derived from an EMBL/GenBank/DDBJ whole genome shotgun (WGS) entry which is preliminary data.</text>
</comment>
<dbReference type="InterPro" id="IPR009057">
    <property type="entry name" value="Homeodomain-like_sf"/>
</dbReference>
<sequence>MRPISNDIREKIMAEVKLGQRPVAQIAESYGVKPNTVYGWVSKGVTKSSDIMEIHRLQRKILELYEIIGKLTEGLERLKKN</sequence>
<dbReference type="EMBL" id="MEVB01000029">
    <property type="protein sequence ID" value="OGC51972.1"/>
    <property type="molecule type" value="Genomic_DNA"/>
</dbReference>
<dbReference type="Pfam" id="PF01527">
    <property type="entry name" value="HTH_Tnp_1"/>
    <property type="match status" value="1"/>
</dbReference>
<evidence type="ECO:0000313" key="2">
    <source>
        <dbReference type="Proteomes" id="UP000176853"/>
    </source>
</evidence>